<dbReference type="PROSITE" id="PS01207">
    <property type="entry name" value="GLYPICAN"/>
    <property type="match status" value="1"/>
</dbReference>
<evidence type="ECO:0000256" key="3">
    <source>
        <dbReference type="ARBA" id="ARBA00022475"/>
    </source>
</evidence>
<keyword evidence="5" id="KW-0732">Signal</keyword>
<keyword evidence="10 12" id="KW-0449">Lipoprotein</keyword>
<dbReference type="GO" id="GO:0005886">
    <property type="term" value="C:plasma membrane"/>
    <property type="evidence" value="ECO:0007669"/>
    <property type="project" value="UniProtKB-SubCell"/>
</dbReference>
<feature type="compositionally biased region" description="Basic and acidic residues" evidence="13">
    <location>
        <begin position="406"/>
        <end position="425"/>
    </location>
</feature>
<evidence type="ECO:0000256" key="9">
    <source>
        <dbReference type="ARBA" id="ARBA00023207"/>
    </source>
</evidence>
<reference evidence="14 15" key="1">
    <citation type="submission" date="2024-07" db="EMBL/GenBank/DDBJ databases">
        <title>Chromosome-level genome assembly of the water stick insect Ranatra chinensis (Heteroptera: Nepidae).</title>
        <authorList>
            <person name="Liu X."/>
        </authorList>
    </citation>
    <scope>NUCLEOTIDE SEQUENCE [LARGE SCALE GENOMIC DNA]</scope>
    <source>
        <strain evidence="14">Cailab_2021Rc</strain>
        <tissue evidence="14">Muscle</tissue>
    </source>
</reference>
<gene>
    <name evidence="14" type="ORF">AAG570_000313</name>
</gene>
<keyword evidence="7 12" id="KW-0472">Membrane</keyword>
<protein>
    <recommendedName>
        <fullName evidence="16">Glypican-6</fullName>
    </recommendedName>
</protein>
<keyword evidence="6 12" id="KW-0654">Proteoglycan</keyword>
<evidence type="ECO:0000256" key="7">
    <source>
        <dbReference type="ARBA" id="ARBA00023136"/>
    </source>
</evidence>
<evidence type="ECO:0000256" key="12">
    <source>
        <dbReference type="RuleBase" id="RU003519"/>
    </source>
</evidence>
<dbReference type="Proteomes" id="UP001558652">
    <property type="component" value="Unassembled WGS sequence"/>
</dbReference>
<dbReference type="AlphaFoldDB" id="A0ABD0YWP6"/>
<evidence type="ECO:0000256" key="1">
    <source>
        <dbReference type="ARBA" id="ARBA00004609"/>
    </source>
</evidence>
<evidence type="ECO:0000256" key="13">
    <source>
        <dbReference type="SAM" id="MobiDB-lite"/>
    </source>
</evidence>
<keyword evidence="3" id="KW-1003">Cell membrane</keyword>
<evidence type="ECO:0000256" key="6">
    <source>
        <dbReference type="ARBA" id="ARBA00022974"/>
    </source>
</evidence>
<accession>A0ABD0YWP6</accession>
<evidence type="ECO:0000256" key="10">
    <source>
        <dbReference type="ARBA" id="ARBA00023288"/>
    </source>
</evidence>
<keyword evidence="8" id="KW-0325">Glycoprotein</keyword>
<comment type="similarity">
    <text evidence="2 11">Belongs to the glypican family.</text>
</comment>
<evidence type="ECO:0000313" key="15">
    <source>
        <dbReference type="Proteomes" id="UP001558652"/>
    </source>
</evidence>
<dbReference type="GO" id="GO:0098552">
    <property type="term" value="C:side of membrane"/>
    <property type="evidence" value="ECO:0007669"/>
    <property type="project" value="UniProtKB-KW"/>
</dbReference>
<evidence type="ECO:0000256" key="2">
    <source>
        <dbReference type="ARBA" id="ARBA00010260"/>
    </source>
</evidence>
<evidence type="ECO:0000256" key="5">
    <source>
        <dbReference type="ARBA" id="ARBA00022729"/>
    </source>
</evidence>
<feature type="region of interest" description="Disordered" evidence="13">
    <location>
        <begin position="379"/>
        <end position="433"/>
    </location>
</feature>
<evidence type="ECO:0000256" key="8">
    <source>
        <dbReference type="ARBA" id="ARBA00023180"/>
    </source>
</evidence>
<dbReference type="EMBL" id="JBFDAA010000001">
    <property type="protein sequence ID" value="KAL1140381.1"/>
    <property type="molecule type" value="Genomic_DNA"/>
</dbReference>
<name>A0ABD0YWP6_9HEMI</name>
<dbReference type="PANTHER" id="PTHR10822:SF30">
    <property type="entry name" value="DALLY-LIKE, ISOFORM A"/>
    <property type="match status" value="1"/>
</dbReference>
<evidence type="ECO:0000256" key="4">
    <source>
        <dbReference type="ARBA" id="ARBA00022622"/>
    </source>
</evidence>
<keyword evidence="4 12" id="KW-0336">GPI-anchor</keyword>
<keyword evidence="9 12" id="KW-0357">Heparan sulfate</keyword>
<dbReference type="InterPro" id="IPR019803">
    <property type="entry name" value="Glypican_CS"/>
</dbReference>
<comment type="function">
    <text evidence="12">Cell surface proteoglycan.</text>
</comment>
<dbReference type="InterPro" id="IPR001863">
    <property type="entry name" value="Glypican"/>
</dbReference>
<feature type="region of interest" description="Disordered" evidence="13">
    <location>
        <begin position="251"/>
        <end position="273"/>
    </location>
</feature>
<evidence type="ECO:0000313" key="14">
    <source>
        <dbReference type="EMBL" id="KAL1140381.1"/>
    </source>
</evidence>
<comment type="caution">
    <text evidence="14">The sequence shown here is derived from an EMBL/GenBank/DDBJ whole genome shotgun (WGS) entry which is preliminary data.</text>
</comment>
<keyword evidence="15" id="KW-1185">Reference proteome</keyword>
<sequence>MLAKSKREFHEMFKRTYGIIYEQNSYVFTDLFDELERYYAKGRVDLIEAMDNFFNTLYQKMFTVLNAQYNFNDKYLECVSEHMKELKPFGDVPNKLSVQLKRSFVATRTFGQALTLSASIVSSMQNIVMSSSCNRAVAKMTHCPACSGLNELKPCSNYCTNVMKGCLAYHSQLDSYWNAFIDALDKVVERLLGPFNIEMVVEPIDIKISEAIMNFQENSQQVSQRVFTGCGKPVLGRRKRSNGELSFETLQFSTNNGKSGKKQQQQAGGDGMDRVVKETRTRLKDTRQFWQKLPYHMCGTTVAEEKESCWNGEKKDKYSPAVVGDGMSNQQNNPEVDVDINRPNSLVNEQIFALKTITNKLKNAYNGMDVEWIDIEETYGSGSGSGGGPDDSDMEDNGSGMPGHPLEPEVEHPSTRNNEDNRLHPMGDSNGKVNYNFTTTDNSIGGGAASMTLNRALFSYLMPIVMMWFGNTVTEWLQ</sequence>
<evidence type="ECO:0000256" key="11">
    <source>
        <dbReference type="RuleBase" id="RU003518"/>
    </source>
</evidence>
<dbReference type="Pfam" id="PF01153">
    <property type="entry name" value="Glypican"/>
    <property type="match status" value="1"/>
</dbReference>
<comment type="subcellular location">
    <subcellularLocation>
        <location evidence="1 12">Cell membrane</location>
        <topology evidence="1 12">Lipid-anchor</topology>
        <topology evidence="1 12">GPI-anchor</topology>
    </subcellularLocation>
</comment>
<evidence type="ECO:0008006" key="16">
    <source>
        <dbReference type="Google" id="ProtNLM"/>
    </source>
</evidence>
<proteinExistence type="inferred from homology"/>
<organism evidence="14 15">
    <name type="scientific">Ranatra chinensis</name>
    <dbReference type="NCBI Taxonomy" id="642074"/>
    <lineage>
        <taxon>Eukaryota</taxon>
        <taxon>Metazoa</taxon>
        <taxon>Ecdysozoa</taxon>
        <taxon>Arthropoda</taxon>
        <taxon>Hexapoda</taxon>
        <taxon>Insecta</taxon>
        <taxon>Pterygota</taxon>
        <taxon>Neoptera</taxon>
        <taxon>Paraneoptera</taxon>
        <taxon>Hemiptera</taxon>
        <taxon>Heteroptera</taxon>
        <taxon>Panheteroptera</taxon>
        <taxon>Nepomorpha</taxon>
        <taxon>Nepidae</taxon>
        <taxon>Ranatrinae</taxon>
        <taxon>Ranatra</taxon>
    </lineage>
</organism>
<dbReference type="PANTHER" id="PTHR10822">
    <property type="entry name" value="GLYPICAN"/>
    <property type="match status" value="1"/>
</dbReference>